<protein>
    <submittedName>
        <fullName evidence="2">Glycosyltransferase</fullName>
    </submittedName>
</protein>
<gene>
    <name evidence="2" type="ORF">J0895_10270</name>
</gene>
<name>A0ABS3FQT7_9CYAN</name>
<dbReference type="PANTHER" id="PTHR43685:SF2">
    <property type="entry name" value="GLYCOSYLTRANSFERASE 2-LIKE DOMAIN-CONTAINING PROTEIN"/>
    <property type="match status" value="1"/>
</dbReference>
<comment type="caution">
    <text evidence="2">The sequence shown here is derived from an EMBL/GenBank/DDBJ whole genome shotgun (WGS) entry which is preliminary data.</text>
</comment>
<feature type="domain" description="Glycosyltransferase 2-like prokaryotic type" evidence="1">
    <location>
        <begin position="5"/>
        <end position="251"/>
    </location>
</feature>
<organism evidence="2 3">
    <name type="scientific">Phormidium pseudopriestleyi FRX01</name>
    <dbReference type="NCBI Taxonomy" id="1759528"/>
    <lineage>
        <taxon>Bacteria</taxon>
        <taxon>Bacillati</taxon>
        <taxon>Cyanobacteriota</taxon>
        <taxon>Cyanophyceae</taxon>
        <taxon>Oscillatoriophycideae</taxon>
        <taxon>Oscillatoriales</taxon>
        <taxon>Oscillatoriaceae</taxon>
        <taxon>Phormidium</taxon>
    </lineage>
</organism>
<sequence length="328" mass="36501">MAVISVIIPAYNAENTIKDTINSVLQQTFSDLELIVINDGSTDTTLEIISHSPDPRIQVFSYPNSGASTSRNRGFAQASGEYIAFLDADDLWTPDKLEAQLTALKTHPQADIAYSWSDCIDESSRFLRRGGHITINGDGLPKLLMMDILENGSNPLIRRQALIEVGGFDESLPAGQDWDFYLRLAVKHSFVTVPRSQVLYRISANSLSANVFKLETGCLRVLDRAYRQAPESLQHLKPYSLGNLYKYLTFKALEGNPKRLKAIAALRFLSQAIRYDPVLLRKKVIFKVLFKVFVIALLPPAQAGTFITKMKGLANPITLLGYVHLDAV</sequence>
<dbReference type="Proteomes" id="UP000664844">
    <property type="component" value="Unassembled WGS sequence"/>
</dbReference>
<evidence type="ECO:0000313" key="3">
    <source>
        <dbReference type="Proteomes" id="UP000664844"/>
    </source>
</evidence>
<evidence type="ECO:0000259" key="1">
    <source>
        <dbReference type="Pfam" id="PF10111"/>
    </source>
</evidence>
<dbReference type="InterPro" id="IPR019290">
    <property type="entry name" value="GlycosylTrfase-like_prok"/>
</dbReference>
<dbReference type="SUPFAM" id="SSF53448">
    <property type="entry name" value="Nucleotide-diphospho-sugar transferases"/>
    <property type="match status" value="1"/>
</dbReference>
<dbReference type="RefSeq" id="WP_207088010.1">
    <property type="nucleotide sequence ID" value="NZ_JAFLQW010000280.1"/>
</dbReference>
<dbReference type="InterPro" id="IPR029044">
    <property type="entry name" value="Nucleotide-diphossugar_trans"/>
</dbReference>
<dbReference type="Pfam" id="PF10111">
    <property type="entry name" value="Glyco_tranf_2_2"/>
    <property type="match status" value="1"/>
</dbReference>
<accession>A0ABS3FQT7</accession>
<reference evidence="2 3" key="1">
    <citation type="submission" date="2021-03" db="EMBL/GenBank/DDBJ databases">
        <title>Metabolic Capacity of the Antarctic Cyanobacterium Phormidium pseudopriestleyi that Sustains Oxygenic Photosynthesis in the Presence of Hydrogen Sulfide.</title>
        <authorList>
            <person name="Lumian J.E."/>
            <person name="Jungblut A.D."/>
            <person name="Dillon M.L."/>
            <person name="Hawes I."/>
            <person name="Doran P.T."/>
            <person name="Mackey T.J."/>
            <person name="Dick G.J."/>
            <person name="Grettenberger C.L."/>
            <person name="Sumner D.Y."/>
        </authorList>
    </citation>
    <scope>NUCLEOTIDE SEQUENCE [LARGE SCALE GENOMIC DNA]</scope>
    <source>
        <strain evidence="2 3">FRX01</strain>
    </source>
</reference>
<evidence type="ECO:0000313" key="2">
    <source>
        <dbReference type="EMBL" id="MBO0349486.1"/>
    </source>
</evidence>
<dbReference type="InterPro" id="IPR050834">
    <property type="entry name" value="Glycosyltransf_2"/>
</dbReference>
<dbReference type="Gene3D" id="3.90.550.10">
    <property type="entry name" value="Spore Coat Polysaccharide Biosynthesis Protein SpsA, Chain A"/>
    <property type="match status" value="1"/>
</dbReference>
<proteinExistence type="predicted"/>
<dbReference type="PANTHER" id="PTHR43685">
    <property type="entry name" value="GLYCOSYLTRANSFERASE"/>
    <property type="match status" value="1"/>
</dbReference>
<dbReference type="EMBL" id="JAFLQW010000280">
    <property type="protein sequence ID" value="MBO0349486.1"/>
    <property type="molecule type" value="Genomic_DNA"/>
</dbReference>
<keyword evidence="3" id="KW-1185">Reference proteome</keyword>
<dbReference type="CDD" id="cd00761">
    <property type="entry name" value="Glyco_tranf_GTA_type"/>
    <property type="match status" value="1"/>
</dbReference>